<protein>
    <submittedName>
        <fullName evidence="1">Uncharacterized protein</fullName>
    </submittedName>
</protein>
<dbReference type="EMBL" id="NBNE01000882">
    <property type="protein sequence ID" value="OWZ16716.1"/>
    <property type="molecule type" value="Genomic_DNA"/>
</dbReference>
<keyword evidence="2" id="KW-1185">Reference proteome</keyword>
<organism evidence="1 2">
    <name type="scientific">Phytophthora megakarya</name>
    <dbReference type="NCBI Taxonomy" id="4795"/>
    <lineage>
        <taxon>Eukaryota</taxon>
        <taxon>Sar</taxon>
        <taxon>Stramenopiles</taxon>
        <taxon>Oomycota</taxon>
        <taxon>Peronosporomycetes</taxon>
        <taxon>Peronosporales</taxon>
        <taxon>Peronosporaceae</taxon>
        <taxon>Phytophthora</taxon>
    </lineage>
</organism>
<gene>
    <name evidence="1" type="ORF">PHMEG_0009440</name>
</gene>
<reference evidence="2" key="1">
    <citation type="submission" date="2017-03" db="EMBL/GenBank/DDBJ databases">
        <title>Phytopthora megakarya and P. palmivora, two closely related causual agents of cacao black pod achieved similar genome size and gene model numbers by different mechanisms.</title>
        <authorList>
            <person name="Ali S."/>
            <person name="Shao J."/>
            <person name="Larry D.J."/>
            <person name="Kronmiller B."/>
            <person name="Shen D."/>
            <person name="Strem M.D."/>
            <person name="Melnick R.L."/>
            <person name="Guiltinan M.J."/>
            <person name="Tyler B.M."/>
            <person name="Meinhardt L.W."/>
            <person name="Bailey B.A."/>
        </authorList>
    </citation>
    <scope>NUCLEOTIDE SEQUENCE [LARGE SCALE GENOMIC DNA]</scope>
    <source>
        <strain evidence="2">zdho120</strain>
    </source>
</reference>
<dbReference type="AlphaFoldDB" id="A0A225WG78"/>
<accession>A0A225WG78</accession>
<evidence type="ECO:0000313" key="2">
    <source>
        <dbReference type="Proteomes" id="UP000198211"/>
    </source>
</evidence>
<dbReference type="Proteomes" id="UP000198211">
    <property type="component" value="Unassembled WGS sequence"/>
</dbReference>
<sequence length="102" mass="11773">MCLRALTRIVKKVLPSSTLHIDAVMGDAEDAQLNGFQQVSPFDTSTYLVCFSRTLHVRKRTRYLSLEYRRSVMDCIVRIHYAENITCYTLKEEVLGSWDSIP</sequence>
<dbReference type="OrthoDB" id="128837at2759"/>
<comment type="caution">
    <text evidence="1">The sequence shown here is derived from an EMBL/GenBank/DDBJ whole genome shotgun (WGS) entry which is preliminary data.</text>
</comment>
<proteinExistence type="predicted"/>
<name>A0A225WG78_9STRA</name>
<evidence type="ECO:0000313" key="1">
    <source>
        <dbReference type="EMBL" id="OWZ16716.1"/>
    </source>
</evidence>